<accession>A0A158K5R5</accession>
<proteinExistence type="predicted"/>
<dbReference type="InterPro" id="IPR022191">
    <property type="entry name" value="DUF3717"/>
</dbReference>
<protein>
    <submittedName>
        <fullName evidence="1">PF12512 family protein</fullName>
    </submittedName>
</protein>
<sequence>MPEIPIHELEAAINFWRNRSPSSGDEPSLCDEASALSRPYALLIVQRATSMPSERLDPKARAAWEAYERIRAGLSD</sequence>
<gene>
    <name evidence="1" type="ORF">AWB68_04907</name>
</gene>
<reference evidence="1" key="1">
    <citation type="submission" date="2016-01" db="EMBL/GenBank/DDBJ databases">
        <authorList>
            <person name="Peeters C."/>
        </authorList>
    </citation>
    <scope>NUCLEOTIDE SEQUENCE [LARGE SCALE GENOMIC DNA]</scope>
    <source>
        <strain evidence="1">LMG 22940</strain>
    </source>
</reference>
<dbReference type="RefSeq" id="WP_087646968.1">
    <property type="nucleotide sequence ID" value="NZ_FCON02000063.1"/>
</dbReference>
<dbReference type="Proteomes" id="UP000054770">
    <property type="component" value="Unassembled WGS sequence"/>
</dbReference>
<evidence type="ECO:0000313" key="2">
    <source>
        <dbReference type="Proteomes" id="UP000054770"/>
    </source>
</evidence>
<evidence type="ECO:0000313" key="1">
    <source>
        <dbReference type="EMBL" id="SAL76083.1"/>
    </source>
</evidence>
<dbReference type="Pfam" id="PF12512">
    <property type="entry name" value="DUF3717"/>
    <property type="match status" value="1"/>
</dbReference>
<dbReference type="EMBL" id="FCON02000063">
    <property type="protein sequence ID" value="SAL76083.1"/>
    <property type="molecule type" value="Genomic_DNA"/>
</dbReference>
<organism evidence="1 2">
    <name type="scientific">Caballeronia choica</name>
    <dbReference type="NCBI Taxonomy" id="326476"/>
    <lineage>
        <taxon>Bacteria</taxon>
        <taxon>Pseudomonadati</taxon>
        <taxon>Pseudomonadota</taxon>
        <taxon>Betaproteobacteria</taxon>
        <taxon>Burkholderiales</taxon>
        <taxon>Burkholderiaceae</taxon>
        <taxon>Caballeronia</taxon>
    </lineage>
</organism>
<keyword evidence="2" id="KW-1185">Reference proteome</keyword>
<name>A0A158K5R5_9BURK</name>
<dbReference type="AlphaFoldDB" id="A0A158K5R5"/>
<comment type="caution">
    <text evidence="1">The sequence shown here is derived from an EMBL/GenBank/DDBJ whole genome shotgun (WGS) entry which is preliminary data.</text>
</comment>
<dbReference type="OrthoDB" id="8778662at2"/>